<dbReference type="GeneID" id="8851013"/>
<evidence type="ECO:0000256" key="1">
    <source>
        <dbReference type="SAM" id="Phobius"/>
    </source>
</evidence>
<dbReference type="Proteomes" id="UP000006671">
    <property type="component" value="Unassembled WGS sequence"/>
</dbReference>
<dbReference type="OrthoDB" id="10260501at2759"/>
<evidence type="ECO:0000313" key="3">
    <source>
        <dbReference type="Proteomes" id="UP000006671"/>
    </source>
</evidence>
<keyword evidence="1" id="KW-0472">Membrane</keyword>
<dbReference type="KEGG" id="ngr:NAEGRDRAFT_71685"/>
<accession>D2VRS2</accession>
<keyword evidence="1" id="KW-0812">Transmembrane</keyword>
<dbReference type="RefSeq" id="XP_002673256.1">
    <property type="nucleotide sequence ID" value="XM_002673210.1"/>
</dbReference>
<feature type="transmembrane region" description="Helical" evidence="1">
    <location>
        <begin position="102"/>
        <end position="120"/>
    </location>
</feature>
<dbReference type="InParanoid" id="D2VRS2"/>
<reference evidence="2 3" key="1">
    <citation type="journal article" date="2010" name="Cell">
        <title>The genome of Naegleria gruberi illuminates early eukaryotic versatility.</title>
        <authorList>
            <person name="Fritz-Laylin L.K."/>
            <person name="Prochnik S.E."/>
            <person name="Ginger M.L."/>
            <person name="Dacks J.B."/>
            <person name="Carpenter M.L."/>
            <person name="Field M.C."/>
            <person name="Kuo A."/>
            <person name="Paredez A."/>
            <person name="Chapman J."/>
            <person name="Pham J."/>
            <person name="Shu S."/>
            <person name="Neupane R."/>
            <person name="Cipriano M."/>
            <person name="Mancuso J."/>
            <person name="Tu H."/>
            <person name="Salamov A."/>
            <person name="Lindquist E."/>
            <person name="Shapiro H."/>
            <person name="Lucas S."/>
            <person name="Grigoriev I.V."/>
            <person name="Cande W.Z."/>
            <person name="Fulton C."/>
            <person name="Rokhsar D.S."/>
            <person name="Dawson S.C."/>
        </authorList>
    </citation>
    <scope>NUCLEOTIDE SEQUENCE [LARGE SCALE GENOMIC DNA]</scope>
    <source>
        <strain evidence="2 3">NEG-M</strain>
    </source>
</reference>
<keyword evidence="1" id="KW-1133">Transmembrane helix</keyword>
<proteinExistence type="predicted"/>
<feature type="transmembrane region" description="Helical" evidence="1">
    <location>
        <begin position="21"/>
        <end position="42"/>
    </location>
</feature>
<protein>
    <submittedName>
        <fullName evidence="2">Predicted protein</fullName>
    </submittedName>
</protein>
<sequence>MAQNQPQLITPRPAFSGFQRFMNGVFVLLMCLDFFISGFGYVNYTENAIQSMVIFESDPVTTPGSTKIVGILSLLLTQLGWIYMVLGILGFLALFFKRRSMLLFVMSLVMIITTSVKIHYITKNNPHDTLSSELQEIVKFEVVQLVIGLLVAFISYIERGRNDLPVNVEAEKKQD</sequence>
<dbReference type="OMA" id="GFQRFMN"/>
<dbReference type="AlphaFoldDB" id="D2VRS2"/>
<dbReference type="VEuPathDB" id="AmoebaDB:NAEGRDRAFT_71685"/>
<organism evidence="3">
    <name type="scientific">Naegleria gruberi</name>
    <name type="common">Amoeba</name>
    <dbReference type="NCBI Taxonomy" id="5762"/>
    <lineage>
        <taxon>Eukaryota</taxon>
        <taxon>Discoba</taxon>
        <taxon>Heterolobosea</taxon>
        <taxon>Tetramitia</taxon>
        <taxon>Eutetramitia</taxon>
        <taxon>Vahlkampfiidae</taxon>
        <taxon>Naegleria</taxon>
    </lineage>
</organism>
<evidence type="ECO:0000313" key="2">
    <source>
        <dbReference type="EMBL" id="EFC40512.1"/>
    </source>
</evidence>
<feature type="transmembrane region" description="Helical" evidence="1">
    <location>
        <begin position="68"/>
        <end position="95"/>
    </location>
</feature>
<gene>
    <name evidence="2" type="ORF">NAEGRDRAFT_71685</name>
</gene>
<name>D2VRS2_NAEGR</name>
<keyword evidence="3" id="KW-1185">Reference proteome</keyword>
<feature type="transmembrane region" description="Helical" evidence="1">
    <location>
        <begin position="140"/>
        <end position="157"/>
    </location>
</feature>
<dbReference type="EMBL" id="GG738892">
    <property type="protein sequence ID" value="EFC40512.1"/>
    <property type="molecule type" value="Genomic_DNA"/>
</dbReference>